<proteinExistence type="predicted"/>
<keyword evidence="8" id="KW-1185">Reference proteome</keyword>
<evidence type="ECO:0000256" key="4">
    <source>
        <dbReference type="ARBA" id="ARBA00023204"/>
    </source>
</evidence>
<dbReference type="SUPFAM" id="SSF48150">
    <property type="entry name" value="DNA-glycosylase"/>
    <property type="match status" value="1"/>
</dbReference>
<dbReference type="PANTHER" id="PTHR43003">
    <property type="entry name" value="DNA-3-METHYLADENINE GLYCOSYLASE"/>
    <property type="match status" value="1"/>
</dbReference>
<dbReference type="Gene3D" id="1.10.340.30">
    <property type="entry name" value="Hypothetical protein, domain 2"/>
    <property type="match status" value="1"/>
</dbReference>
<evidence type="ECO:0000256" key="3">
    <source>
        <dbReference type="ARBA" id="ARBA00022763"/>
    </source>
</evidence>
<dbReference type="InterPro" id="IPR003265">
    <property type="entry name" value="HhH-GPD_domain"/>
</dbReference>
<evidence type="ECO:0000256" key="2">
    <source>
        <dbReference type="ARBA" id="ARBA00012000"/>
    </source>
</evidence>
<evidence type="ECO:0000313" key="8">
    <source>
        <dbReference type="Proteomes" id="UP001063368"/>
    </source>
</evidence>
<evidence type="ECO:0000313" key="7">
    <source>
        <dbReference type="EMBL" id="UYB36053.1"/>
    </source>
</evidence>
<dbReference type="Pfam" id="PF06029">
    <property type="entry name" value="AlkA_N"/>
    <property type="match status" value="1"/>
</dbReference>
<dbReference type="InterPro" id="IPR011257">
    <property type="entry name" value="DNA_glycosylase"/>
</dbReference>
<feature type="domain" description="DNA-3-methyladenine glycosylase AlkA N-terminal" evidence="6">
    <location>
        <begin position="9"/>
        <end position="139"/>
    </location>
</feature>
<evidence type="ECO:0000256" key="1">
    <source>
        <dbReference type="ARBA" id="ARBA00000086"/>
    </source>
</evidence>
<dbReference type="PANTHER" id="PTHR43003:SF13">
    <property type="entry name" value="DNA-3-METHYLADENINE GLYCOSYLASE 2"/>
    <property type="match status" value="1"/>
</dbReference>
<dbReference type="SMART" id="SM00478">
    <property type="entry name" value="ENDO3c"/>
    <property type="match status" value="1"/>
</dbReference>
<dbReference type="Gene3D" id="3.30.310.20">
    <property type="entry name" value="DNA-3-methyladenine glycosylase AlkA, N-terminal domain"/>
    <property type="match status" value="1"/>
</dbReference>
<feature type="domain" description="HhH-GPD" evidence="5">
    <location>
        <begin position="149"/>
        <end position="299"/>
    </location>
</feature>
<dbReference type="EMBL" id="CP106856">
    <property type="protein sequence ID" value="UYB36053.1"/>
    <property type="molecule type" value="Genomic_DNA"/>
</dbReference>
<dbReference type="InterPro" id="IPR010316">
    <property type="entry name" value="AlkA_N"/>
</dbReference>
<keyword evidence="3" id="KW-0227">DNA damage</keyword>
<dbReference type="CDD" id="cd00056">
    <property type="entry name" value="ENDO3c"/>
    <property type="match status" value="1"/>
</dbReference>
<evidence type="ECO:0000259" key="6">
    <source>
        <dbReference type="SMART" id="SM01009"/>
    </source>
</evidence>
<protein>
    <recommendedName>
        <fullName evidence="2">DNA-3-methyladenine glycosylase II</fullName>
        <ecNumber evidence="2">3.2.2.21</ecNumber>
    </recommendedName>
</protein>
<name>A0ABY6FS60_9MICC</name>
<dbReference type="Gene3D" id="1.10.1670.10">
    <property type="entry name" value="Helix-hairpin-Helix base-excision DNA repair enzymes (C-terminal)"/>
    <property type="match status" value="1"/>
</dbReference>
<comment type="catalytic activity">
    <reaction evidence="1">
        <text>Hydrolysis of alkylated DNA, releasing 3-methyladenine, 3-methylguanine, 7-methylguanine and 7-methyladenine.</text>
        <dbReference type="EC" id="3.2.2.21"/>
    </reaction>
</comment>
<dbReference type="RefSeq" id="WP_263127871.1">
    <property type="nucleotide sequence ID" value="NZ_CP106856.1"/>
</dbReference>
<sequence length="318" mass="32974">MTGLPGERTHRIPVAEPFPWIPLVRSLAAHAVPGLESVQFDGAAASVTRLLQAPVGPSSGSPAPQSPVLAEVRFGAPDSVAVRLTGGTPAEDTAVLARLRSWLDLNAPAAAVDHFLSGFPLLAPLVGARPGLRIPGSVDPWETAVLTVLGQQVSLAAARTFGSRLVTEFGTREPGGFWLFPSPQRLAGASADELQAAVRITGSRARSIQALAEAAAGGLELAGAGAGTRAELLALPGIGPWTVDYLAVRAAGDRDAFVPGDLVLRRALGVGSPREAEALAEPWRPWRAYALFHLWTAAAYDAPASRPSSGPSAKVRNP</sequence>
<dbReference type="SUPFAM" id="SSF55945">
    <property type="entry name" value="TATA-box binding protein-like"/>
    <property type="match status" value="1"/>
</dbReference>
<dbReference type="InterPro" id="IPR051912">
    <property type="entry name" value="Alkylbase_DNA_Glycosylase/TA"/>
</dbReference>
<dbReference type="SMART" id="SM01009">
    <property type="entry name" value="AlkA_N"/>
    <property type="match status" value="1"/>
</dbReference>
<evidence type="ECO:0000259" key="5">
    <source>
        <dbReference type="SMART" id="SM00478"/>
    </source>
</evidence>
<dbReference type="InterPro" id="IPR023170">
    <property type="entry name" value="HhH_base_excis_C"/>
</dbReference>
<keyword evidence="4" id="KW-0234">DNA repair</keyword>
<dbReference type="EC" id="3.2.2.21" evidence="2"/>
<dbReference type="Pfam" id="PF00730">
    <property type="entry name" value="HhH-GPD"/>
    <property type="match status" value="1"/>
</dbReference>
<accession>A0ABY6FS60</accession>
<dbReference type="Proteomes" id="UP001063368">
    <property type="component" value="Chromosome"/>
</dbReference>
<organism evidence="7 8">
    <name type="scientific">Arthrobacter koreensis</name>
    <dbReference type="NCBI Taxonomy" id="199136"/>
    <lineage>
        <taxon>Bacteria</taxon>
        <taxon>Bacillati</taxon>
        <taxon>Actinomycetota</taxon>
        <taxon>Actinomycetes</taxon>
        <taxon>Micrococcales</taxon>
        <taxon>Micrococcaceae</taxon>
        <taxon>Arthrobacter</taxon>
    </lineage>
</organism>
<gene>
    <name evidence="7" type="ORF">N9A08_15815</name>
</gene>
<dbReference type="InterPro" id="IPR037046">
    <property type="entry name" value="AlkA_N_sf"/>
</dbReference>
<reference evidence="7" key="1">
    <citation type="submission" date="2022-09" db="EMBL/GenBank/DDBJ databases">
        <authorList>
            <person name="Li D."/>
            <person name="Cheng J."/>
            <person name="Li Y."/>
        </authorList>
    </citation>
    <scope>NUCLEOTIDE SEQUENCE</scope>
    <source>
        <strain evidence="7">DL</strain>
    </source>
</reference>